<dbReference type="FunFam" id="3.40.640.10:FF:000015">
    <property type="entry name" value="Aspartate aminotransferase"/>
    <property type="match status" value="1"/>
</dbReference>
<evidence type="ECO:0000313" key="9">
    <source>
        <dbReference type="EMBL" id="OWT63496.1"/>
    </source>
</evidence>
<keyword evidence="6" id="KW-0663">Pyridoxal phosphate</keyword>
<dbReference type="InterPro" id="IPR004839">
    <property type="entry name" value="Aminotransferase_I/II_large"/>
</dbReference>
<comment type="cofactor">
    <cofactor evidence="1">
        <name>pyridoxal 5'-phosphate</name>
        <dbReference type="ChEBI" id="CHEBI:597326"/>
    </cofactor>
</comment>
<evidence type="ECO:0000256" key="4">
    <source>
        <dbReference type="ARBA" id="ARBA00022576"/>
    </source>
</evidence>
<dbReference type="RefSeq" id="WP_088602080.1">
    <property type="nucleotide sequence ID" value="NZ_NJIH01000003.1"/>
</dbReference>
<evidence type="ECO:0000256" key="1">
    <source>
        <dbReference type="ARBA" id="ARBA00001933"/>
    </source>
</evidence>
<sequence length="404" mass="44374">MFEHLEKYAGDPIFRLGDEFHQDPRERKVNLTVGLYYDDAGRIPLLRSVQQAEARLGGELRPRPYLPIEGLPAYRSAVQELVFGAGSEAVRAGRVATIQSVGGTGALKVGADFLHAAYPDSHIWISDPGWDNHHAIFQGAGIATHTYAYYDSQGQSLRFERMLEDLRALPRHSFVLLHPCCHNPTGADLSREQWQALIPVLAAGELIPFMDMAYQGFGRGLDEDAGPVRAMADAGLTFLAANSFSKNLSFYAERCGGLSVVCGSADEAERVQGQLKAIVRRIYSNPPMHGGQVTALVMSDPELRALWEDEVAEMRARIAAVRRQAREQLEARLPGYDAGYLTEQQGMFSYTGLSAAQLHALRAEHGVYIIDSGRISVPGLNTRNIDYFTEAMAAVLRGRPGAES</sequence>
<comment type="subunit">
    <text evidence="3">Homodimer.</text>
</comment>
<name>A0A225MQB3_9BURK</name>
<dbReference type="InterPro" id="IPR000796">
    <property type="entry name" value="Asp_trans"/>
</dbReference>
<dbReference type="GO" id="GO:0033585">
    <property type="term" value="P:L-phenylalanine biosynthetic process from chorismate via phenylpyruvate"/>
    <property type="evidence" value="ECO:0007669"/>
    <property type="project" value="TreeGrafter"/>
</dbReference>
<dbReference type="SUPFAM" id="SSF53383">
    <property type="entry name" value="PLP-dependent transferases"/>
    <property type="match status" value="1"/>
</dbReference>
<dbReference type="GO" id="GO:0042802">
    <property type="term" value="F:identical protein binding"/>
    <property type="evidence" value="ECO:0007669"/>
    <property type="project" value="TreeGrafter"/>
</dbReference>
<organism evidence="9 10">
    <name type="scientific">Candidimonas nitroreducens</name>
    <dbReference type="NCBI Taxonomy" id="683354"/>
    <lineage>
        <taxon>Bacteria</taxon>
        <taxon>Pseudomonadati</taxon>
        <taxon>Pseudomonadota</taxon>
        <taxon>Betaproteobacteria</taxon>
        <taxon>Burkholderiales</taxon>
        <taxon>Alcaligenaceae</taxon>
        <taxon>Candidimonas</taxon>
    </lineage>
</organism>
<feature type="coiled-coil region" evidence="7">
    <location>
        <begin position="304"/>
        <end position="331"/>
    </location>
</feature>
<evidence type="ECO:0000256" key="7">
    <source>
        <dbReference type="SAM" id="Coils"/>
    </source>
</evidence>
<dbReference type="InterPro" id="IPR015424">
    <property type="entry name" value="PyrdxlP-dep_Trfase"/>
</dbReference>
<comment type="similarity">
    <text evidence="2">Belongs to the class-I pyridoxal-phosphate-dependent aminotransferase family.</text>
</comment>
<evidence type="ECO:0000256" key="3">
    <source>
        <dbReference type="ARBA" id="ARBA00011738"/>
    </source>
</evidence>
<dbReference type="CDD" id="cd00609">
    <property type="entry name" value="AAT_like"/>
    <property type="match status" value="1"/>
</dbReference>
<dbReference type="GO" id="GO:0005829">
    <property type="term" value="C:cytosol"/>
    <property type="evidence" value="ECO:0007669"/>
    <property type="project" value="TreeGrafter"/>
</dbReference>
<dbReference type="Gene3D" id="3.40.640.10">
    <property type="entry name" value="Type I PLP-dependent aspartate aminotransferase-like (Major domain)"/>
    <property type="match status" value="1"/>
</dbReference>
<gene>
    <name evidence="9" type="ORF">CEY11_03970</name>
</gene>
<dbReference type="NCBIfam" id="NF006719">
    <property type="entry name" value="PRK09257.1"/>
    <property type="match status" value="1"/>
</dbReference>
<accession>A0A225MQB3</accession>
<keyword evidence="10" id="KW-1185">Reference proteome</keyword>
<evidence type="ECO:0000256" key="6">
    <source>
        <dbReference type="ARBA" id="ARBA00022898"/>
    </source>
</evidence>
<feature type="domain" description="Aminotransferase class I/classII large" evidence="8">
    <location>
        <begin position="27"/>
        <end position="391"/>
    </location>
</feature>
<dbReference type="GO" id="GO:0030170">
    <property type="term" value="F:pyridoxal phosphate binding"/>
    <property type="evidence" value="ECO:0007669"/>
    <property type="project" value="InterPro"/>
</dbReference>
<protein>
    <submittedName>
        <fullName evidence="9">Aromatic amino acid aminotransferase</fullName>
        <ecNumber evidence="9">2.6.1.57</ecNumber>
    </submittedName>
</protein>
<comment type="caution">
    <text evidence="9">The sequence shown here is derived from an EMBL/GenBank/DDBJ whole genome shotgun (WGS) entry which is preliminary data.</text>
</comment>
<dbReference type="AlphaFoldDB" id="A0A225MQB3"/>
<dbReference type="GO" id="GO:0004838">
    <property type="term" value="F:L-tyrosine-2-oxoglutarate transaminase activity"/>
    <property type="evidence" value="ECO:0007669"/>
    <property type="project" value="TreeGrafter"/>
</dbReference>
<dbReference type="Proteomes" id="UP000214603">
    <property type="component" value="Unassembled WGS sequence"/>
</dbReference>
<reference evidence="10" key="1">
    <citation type="submission" date="2017-06" db="EMBL/GenBank/DDBJ databases">
        <title>Herbaspirillum phytohormonus sp. nov., isolated from the root nodule of Robinia pseudoacacia in lead-zinc mine.</title>
        <authorList>
            <person name="Fan M."/>
            <person name="Lin Y."/>
        </authorList>
    </citation>
    <scope>NUCLEOTIDE SEQUENCE [LARGE SCALE GENOMIC DNA]</scope>
    <source>
        <strain evidence="10">SC-089</strain>
    </source>
</reference>
<dbReference type="PANTHER" id="PTHR11879:SF37">
    <property type="entry name" value="AROMATIC-AMINO-ACID AMINOTRANSFERASE"/>
    <property type="match status" value="1"/>
</dbReference>
<keyword evidence="4 9" id="KW-0032">Aminotransferase</keyword>
<evidence type="ECO:0000256" key="5">
    <source>
        <dbReference type="ARBA" id="ARBA00022679"/>
    </source>
</evidence>
<dbReference type="InterPro" id="IPR015421">
    <property type="entry name" value="PyrdxlP-dep_Trfase_major"/>
</dbReference>
<evidence type="ECO:0000313" key="10">
    <source>
        <dbReference type="Proteomes" id="UP000214603"/>
    </source>
</evidence>
<dbReference type="EC" id="2.6.1.57" evidence="9"/>
<evidence type="ECO:0000259" key="8">
    <source>
        <dbReference type="Pfam" id="PF00155"/>
    </source>
</evidence>
<dbReference type="EMBL" id="NJIH01000003">
    <property type="protein sequence ID" value="OWT63496.1"/>
    <property type="molecule type" value="Genomic_DNA"/>
</dbReference>
<dbReference type="PANTHER" id="PTHR11879">
    <property type="entry name" value="ASPARTATE AMINOTRANSFERASE"/>
    <property type="match status" value="1"/>
</dbReference>
<dbReference type="Gene3D" id="3.90.1150.10">
    <property type="entry name" value="Aspartate Aminotransferase, domain 1"/>
    <property type="match status" value="1"/>
</dbReference>
<proteinExistence type="inferred from homology"/>
<dbReference type="OrthoDB" id="9766445at2"/>
<keyword evidence="7" id="KW-0175">Coiled coil</keyword>
<keyword evidence="5 9" id="KW-0808">Transferase</keyword>
<dbReference type="PRINTS" id="PR00799">
    <property type="entry name" value="TRANSAMINASE"/>
</dbReference>
<dbReference type="Pfam" id="PF00155">
    <property type="entry name" value="Aminotran_1_2"/>
    <property type="match status" value="1"/>
</dbReference>
<evidence type="ECO:0000256" key="2">
    <source>
        <dbReference type="ARBA" id="ARBA00007441"/>
    </source>
</evidence>
<dbReference type="InterPro" id="IPR015422">
    <property type="entry name" value="PyrdxlP-dep_Trfase_small"/>
</dbReference>